<accession>A0AAV4HNJ7</accession>
<gene>
    <name evidence="1" type="ORF">ElyMa_004524300</name>
</gene>
<sequence>MKSAGVNFMFDKVHMKIVPVLPIEGEDKGWSINDVLEMPVDPSTLHIAKCKYDIMQETMSIVSATFGAKVCEAFESLIEGIYDPYGYTEDDFRMIDSCDKKQFKPKPLSRILGLSGTKRKAVDDNDEEEEHVADVEDKKDTIVPATKSSVLKFRKVQRATRPLKRARLGVVYADEEEAYDVAHKPTIRDLLVKK</sequence>
<comment type="caution">
    <text evidence="1">The sequence shown here is derived from an EMBL/GenBank/DDBJ whole genome shotgun (WGS) entry which is preliminary data.</text>
</comment>
<name>A0AAV4HNJ7_9GAST</name>
<keyword evidence="2" id="KW-1185">Reference proteome</keyword>
<dbReference type="Proteomes" id="UP000762676">
    <property type="component" value="Unassembled WGS sequence"/>
</dbReference>
<evidence type="ECO:0000313" key="1">
    <source>
        <dbReference type="EMBL" id="GFR99284.1"/>
    </source>
</evidence>
<organism evidence="1 2">
    <name type="scientific">Elysia marginata</name>
    <dbReference type="NCBI Taxonomy" id="1093978"/>
    <lineage>
        <taxon>Eukaryota</taxon>
        <taxon>Metazoa</taxon>
        <taxon>Spiralia</taxon>
        <taxon>Lophotrochozoa</taxon>
        <taxon>Mollusca</taxon>
        <taxon>Gastropoda</taxon>
        <taxon>Heterobranchia</taxon>
        <taxon>Euthyneura</taxon>
        <taxon>Panpulmonata</taxon>
        <taxon>Sacoglossa</taxon>
        <taxon>Placobranchoidea</taxon>
        <taxon>Plakobranchidae</taxon>
        <taxon>Elysia</taxon>
    </lineage>
</organism>
<proteinExistence type="predicted"/>
<evidence type="ECO:0000313" key="2">
    <source>
        <dbReference type="Proteomes" id="UP000762676"/>
    </source>
</evidence>
<dbReference type="EMBL" id="BMAT01009132">
    <property type="protein sequence ID" value="GFR99284.1"/>
    <property type="molecule type" value="Genomic_DNA"/>
</dbReference>
<dbReference type="AlphaFoldDB" id="A0AAV4HNJ7"/>
<protein>
    <submittedName>
        <fullName evidence="1">Uncharacterized protein</fullName>
    </submittedName>
</protein>
<reference evidence="1 2" key="1">
    <citation type="journal article" date="2021" name="Elife">
        <title>Chloroplast acquisition without the gene transfer in kleptoplastic sea slugs, Plakobranchus ocellatus.</title>
        <authorList>
            <person name="Maeda T."/>
            <person name="Takahashi S."/>
            <person name="Yoshida T."/>
            <person name="Shimamura S."/>
            <person name="Takaki Y."/>
            <person name="Nagai Y."/>
            <person name="Toyoda A."/>
            <person name="Suzuki Y."/>
            <person name="Arimoto A."/>
            <person name="Ishii H."/>
            <person name="Satoh N."/>
            <person name="Nishiyama T."/>
            <person name="Hasebe M."/>
            <person name="Maruyama T."/>
            <person name="Minagawa J."/>
            <person name="Obokata J."/>
            <person name="Shigenobu S."/>
        </authorList>
    </citation>
    <scope>NUCLEOTIDE SEQUENCE [LARGE SCALE GENOMIC DNA]</scope>
</reference>